<dbReference type="AlphaFoldDB" id="A0A059CHX9"/>
<gene>
    <name evidence="2" type="ORF">EUGRSUZ_D02087</name>
</gene>
<dbReference type="Gramene" id="KCW77796">
    <property type="protein sequence ID" value="KCW77796"/>
    <property type="gene ID" value="EUGRSUZ_D02087"/>
</dbReference>
<keyword evidence="1" id="KW-0812">Transmembrane</keyword>
<protein>
    <submittedName>
        <fullName evidence="2">Uncharacterized protein</fullName>
    </submittedName>
</protein>
<name>A0A059CHX9_EUCGR</name>
<sequence length="86" mass="9843">MPLPGVSAYGARRAIHRLPFAAYCFLLFFQIISPQYENTNLCIPSVVSGRWRSWCPNNAVKMEDVTSDVSVAPFDLEERMRKYSKV</sequence>
<dbReference type="EMBL" id="KK198756">
    <property type="protein sequence ID" value="KCW77796.1"/>
    <property type="molecule type" value="Genomic_DNA"/>
</dbReference>
<keyword evidence="1" id="KW-0472">Membrane</keyword>
<accession>A0A059CHX9</accession>
<reference evidence="2" key="1">
    <citation type="submission" date="2013-07" db="EMBL/GenBank/DDBJ databases">
        <title>The genome of Eucalyptus grandis.</title>
        <authorList>
            <person name="Schmutz J."/>
            <person name="Hayes R."/>
            <person name="Myburg A."/>
            <person name="Tuskan G."/>
            <person name="Grattapaglia D."/>
            <person name="Rokhsar D.S."/>
        </authorList>
    </citation>
    <scope>NUCLEOTIDE SEQUENCE</scope>
    <source>
        <tissue evidence="2">Leaf extractions</tissue>
    </source>
</reference>
<feature type="transmembrane region" description="Helical" evidence="1">
    <location>
        <begin position="20"/>
        <end position="36"/>
    </location>
</feature>
<keyword evidence="1" id="KW-1133">Transmembrane helix</keyword>
<evidence type="ECO:0000256" key="1">
    <source>
        <dbReference type="SAM" id="Phobius"/>
    </source>
</evidence>
<evidence type="ECO:0000313" key="2">
    <source>
        <dbReference type="EMBL" id="KCW77796.1"/>
    </source>
</evidence>
<proteinExistence type="predicted"/>
<dbReference type="InParanoid" id="A0A059CHX9"/>
<organism evidence="2">
    <name type="scientific">Eucalyptus grandis</name>
    <name type="common">Flooded gum</name>
    <dbReference type="NCBI Taxonomy" id="71139"/>
    <lineage>
        <taxon>Eukaryota</taxon>
        <taxon>Viridiplantae</taxon>
        <taxon>Streptophyta</taxon>
        <taxon>Embryophyta</taxon>
        <taxon>Tracheophyta</taxon>
        <taxon>Spermatophyta</taxon>
        <taxon>Magnoliopsida</taxon>
        <taxon>eudicotyledons</taxon>
        <taxon>Gunneridae</taxon>
        <taxon>Pentapetalae</taxon>
        <taxon>rosids</taxon>
        <taxon>malvids</taxon>
        <taxon>Myrtales</taxon>
        <taxon>Myrtaceae</taxon>
        <taxon>Myrtoideae</taxon>
        <taxon>Eucalypteae</taxon>
        <taxon>Eucalyptus</taxon>
    </lineage>
</organism>